<dbReference type="InterPro" id="IPR050491">
    <property type="entry name" value="AmpC-like"/>
</dbReference>
<proteinExistence type="predicted"/>
<dbReference type="Gene3D" id="3.40.710.10">
    <property type="entry name" value="DD-peptidase/beta-lactamase superfamily"/>
    <property type="match status" value="1"/>
</dbReference>
<dbReference type="InterPro" id="IPR012338">
    <property type="entry name" value="Beta-lactam/transpept-like"/>
</dbReference>
<evidence type="ECO:0000313" key="3">
    <source>
        <dbReference type="Proteomes" id="UP000261828"/>
    </source>
</evidence>
<dbReference type="PROSITE" id="PS51257">
    <property type="entry name" value="PROKAR_LIPOPROTEIN"/>
    <property type="match status" value="1"/>
</dbReference>
<accession>A0A371JQA7</accession>
<name>A0A371JQA7_9FLAO</name>
<dbReference type="RefSeq" id="WP_116184314.1">
    <property type="nucleotide sequence ID" value="NZ_QTJX01000002.1"/>
</dbReference>
<protein>
    <submittedName>
        <fullName evidence="2">Class A beta-lactamase-related serine hydrolase</fullName>
    </submittedName>
</protein>
<dbReference type="GO" id="GO:0016787">
    <property type="term" value="F:hydrolase activity"/>
    <property type="evidence" value="ECO:0007669"/>
    <property type="project" value="UniProtKB-KW"/>
</dbReference>
<organism evidence="2 3">
    <name type="scientific">Flagellimonas nanhaiensis</name>
    <dbReference type="NCBI Taxonomy" id="2292706"/>
    <lineage>
        <taxon>Bacteria</taxon>
        <taxon>Pseudomonadati</taxon>
        <taxon>Bacteroidota</taxon>
        <taxon>Flavobacteriia</taxon>
        <taxon>Flavobacteriales</taxon>
        <taxon>Flavobacteriaceae</taxon>
        <taxon>Flagellimonas</taxon>
    </lineage>
</organism>
<dbReference type="SUPFAM" id="SSF56601">
    <property type="entry name" value="beta-lactamase/transpeptidase-like"/>
    <property type="match status" value="1"/>
</dbReference>
<keyword evidence="2" id="KW-0378">Hydrolase</keyword>
<feature type="domain" description="Beta-lactamase-related" evidence="1">
    <location>
        <begin position="56"/>
        <end position="368"/>
    </location>
</feature>
<evidence type="ECO:0000259" key="1">
    <source>
        <dbReference type="Pfam" id="PF00144"/>
    </source>
</evidence>
<gene>
    <name evidence="2" type="ORF">DX873_10065</name>
</gene>
<dbReference type="Pfam" id="PF00144">
    <property type="entry name" value="Beta-lactamase"/>
    <property type="match status" value="1"/>
</dbReference>
<dbReference type="EMBL" id="QTJX01000002">
    <property type="protein sequence ID" value="RDY59702.1"/>
    <property type="molecule type" value="Genomic_DNA"/>
</dbReference>
<dbReference type="PANTHER" id="PTHR46825">
    <property type="entry name" value="D-ALANYL-D-ALANINE-CARBOXYPEPTIDASE/ENDOPEPTIDASE AMPH"/>
    <property type="match status" value="1"/>
</dbReference>
<reference evidence="2 3" key="1">
    <citation type="submission" date="2018-08" db="EMBL/GenBank/DDBJ databases">
        <title>Muricauda nanhaiensis sp. nov., isolated from seawater of the South China Sea.</title>
        <authorList>
            <person name="Dang Y."/>
        </authorList>
    </citation>
    <scope>NUCLEOTIDE SEQUENCE [LARGE SCALE GENOMIC DNA]</scope>
    <source>
        <strain evidence="2 3">SM1704</strain>
    </source>
</reference>
<dbReference type="Proteomes" id="UP000261828">
    <property type="component" value="Unassembled WGS sequence"/>
</dbReference>
<dbReference type="AlphaFoldDB" id="A0A371JQA7"/>
<sequence length="568" mass="64381">MGKLAFVLFRLISPLRLRSQILILLLGACFQFGHAQLSTSQYQKIDSVFVSWNTPNHPGGAIGVMKDGEVVFSKAYGLASLEYLMPNTTQMRFNVASVSKQLTAMGIIRLHLSGKLSIDDSLRKYVPELSKFADEVTIRHMLHHTSGLRSLHALFALAGWRQDDSRTNEDLYRIMKDQRDLNFVPGDEYLYCNTSYMYMAKIIEEVTGEEFSAWMKTSVFEPLGMTNTYVEGSYDNVVPNNATSYHKEKDGFKRAIEFWGYVGSGNVHSSTEDLLKWLENFSSPTPSWEKAFEMLQTLDPLNDGSYSNYAFGVQVDSLKGIKRIKHGGSIGGYRSFVCAFPSEKLNIAIITNFSTSSPSEKADKIAKLLLEGAARNQTEAGSAKKRPRKLSNKVLNGYVGDYWDDKNNIHRKIYLEKDTLRYVRSENNKSVLIPLSKDEFLLDESSRVRFKKAENGGKIMVLNTDSHLTTSFEAFEPEVYSDELLLSYAGEYYSPEIRTSYYISTEGNKITGNHLRHGDFEMDMIKKDVLRGKSTFNIVKIQRNEKGVITGALVSNGRVKNLWFEKRN</sequence>
<evidence type="ECO:0000313" key="2">
    <source>
        <dbReference type="EMBL" id="RDY59702.1"/>
    </source>
</evidence>
<dbReference type="PANTHER" id="PTHR46825:SF9">
    <property type="entry name" value="BETA-LACTAMASE-RELATED DOMAIN-CONTAINING PROTEIN"/>
    <property type="match status" value="1"/>
</dbReference>
<dbReference type="OrthoDB" id="9793489at2"/>
<comment type="caution">
    <text evidence="2">The sequence shown here is derived from an EMBL/GenBank/DDBJ whole genome shotgun (WGS) entry which is preliminary data.</text>
</comment>
<keyword evidence="3" id="KW-1185">Reference proteome</keyword>
<dbReference type="InterPro" id="IPR001466">
    <property type="entry name" value="Beta-lactam-related"/>
</dbReference>